<evidence type="ECO:0000313" key="2">
    <source>
        <dbReference type="EMBL" id="VEH65438.1"/>
    </source>
</evidence>
<gene>
    <name evidence="2" type="ORF">NCTC8284_00583</name>
</gene>
<evidence type="ECO:0000313" key="3">
    <source>
        <dbReference type="Proteomes" id="UP000278733"/>
    </source>
</evidence>
<evidence type="ECO:0000256" key="1">
    <source>
        <dbReference type="SAM" id="Coils"/>
    </source>
</evidence>
<reference evidence="2 3" key="1">
    <citation type="submission" date="2018-12" db="EMBL/GenBank/DDBJ databases">
        <authorList>
            <consortium name="Pathogen Informatics"/>
        </authorList>
    </citation>
    <scope>NUCLEOTIDE SEQUENCE [LARGE SCALE GENOMIC DNA]</scope>
    <source>
        <strain evidence="2 3">NCTC8284</strain>
    </source>
</reference>
<proteinExistence type="predicted"/>
<feature type="coiled-coil region" evidence="1">
    <location>
        <begin position="11"/>
        <end position="38"/>
    </location>
</feature>
<keyword evidence="1" id="KW-0175">Coiled coil</keyword>
<dbReference type="EMBL" id="LR134405">
    <property type="protein sequence ID" value="VEH65438.1"/>
    <property type="molecule type" value="Genomic_DNA"/>
</dbReference>
<protein>
    <submittedName>
        <fullName evidence="2">Uncharacterized protein</fullName>
    </submittedName>
</protein>
<dbReference type="Proteomes" id="UP000278733">
    <property type="component" value="Chromosome"/>
</dbReference>
<name>A0A3S4U4S7_9PAST</name>
<dbReference type="KEGG" id="rpne:NCTC8284_00583"/>
<dbReference type="AlphaFoldDB" id="A0A3S4U4S7"/>
<sequence length="281" mass="30360">MQVLLKIVEEMLKGDKEYQALRKKLANATKETEKQEIQRQLDLKRGFLISQVMPDVQAKAGVIAAADKEQTAQYSENLEDGKLGKNIDKAVEVKNSTSAAVEAKADSLKFLQAQPLLGKVNDLGKAYDQWFINQMKDHPELAGVGQVASVAGSAAMYGLGGYMMGGLGSLGLGAGSATSVGTGTTMARFGQLSELGRGMLSPVGLTVGGLAIAANQRPTQEAIAEEKNEKKTTQEKALENQFYAKAYGGDKKPTFQYNPPTTGYNKIQYGERQHVPVRWQN</sequence>
<accession>A0A3S4U4S7</accession>
<organism evidence="2 3">
    <name type="scientific">Rodentibacter pneumotropicus</name>
    <dbReference type="NCBI Taxonomy" id="758"/>
    <lineage>
        <taxon>Bacteria</taxon>
        <taxon>Pseudomonadati</taxon>
        <taxon>Pseudomonadota</taxon>
        <taxon>Gammaproteobacteria</taxon>
        <taxon>Pasteurellales</taxon>
        <taxon>Pasteurellaceae</taxon>
        <taxon>Rodentibacter</taxon>
    </lineage>
</organism>